<evidence type="ECO:0000313" key="3">
    <source>
        <dbReference type="Proteomes" id="UP000316639"/>
    </source>
</evidence>
<accession>A0A563EUW0</accession>
<feature type="compositionally biased region" description="Low complexity" evidence="1">
    <location>
        <begin position="35"/>
        <end position="47"/>
    </location>
</feature>
<proteinExistence type="predicted"/>
<evidence type="ECO:0000313" key="2">
    <source>
        <dbReference type="EMBL" id="TWP51466.1"/>
    </source>
</evidence>
<keyword evidence="3" id="KW-1185">Reference proteome</keyword>
<name>A0A563EUW0_9PSEU</name>
<sequence length="385" mass="39681">MCRAGGRRCTGSATSSRATQNARQQRSRARRALRNARGAGDDAAIAQAQQRLDTANAELKHHRENSVNSHDDKTPAHTGDVTPDGGQDSDVTDVQRERAAAIEASKTALDNGDGAAYAAALDRLAALPRETPPTRKSTASGDVVVTRFSGTTSGTVVQAGQVNGGITMSDHQGHGIGRAIVRGSGNVVSSGDIVNGRPVPTGDVTGSAISTGQASHGIQHDRPQHSQVVIGNGNTVSGHPNRSGSTAQVVRGNGNTVSGGRTMNTAGDAPHGRPQQLATTFDNGRIQHHVSGEMRGIQADVIDGGITFGPGGGFTIGNNAGQPKDVTPPPLQQHNRHQPTRTAETAAPQGNNSTGPVVITDDDGHSIVQAGHVNGGVWVNGRRVR</sequence>
<feature type="region of interest" description="Disordered" evidence="1">
    <location>
        <begin position="317"/>
        <end position="354"/>
    </location>
</feature>
<dbReference type="Proteomes" id="UP000316639">
    <property type="component" value="Unassembled WGS sequence"/>
</dbReference>
<protein>
    <submittedName>
        <fullName evidence="2">Uncharacterized protein</fullName>
    </submittedName>
</protein>
<feature type="region of interest" description="Disordered" evidence="1">
    <location>
        <begin position="235"/>
        <end position="274"/>
    </location>
</feature>
<comment type="caution">
    <text evidence="2">The sequence shown here is derived from an EMBL/GenBank/DDBJ whole genome shotgun (WGS) entry which is preliminary data.</text>
</comment>
<gene>
    <name evidence="2" type="ORF">FKR81_14735</name>
</gene>
<feature type="compositionally biased region" description="Basic residues" evidence="1">
    <location>
        <begin position="25"/>
        <end position="34"/>
    </location>
</feature>
<reference evidence="2 3" key="1">
    <citation type="submission" date="2019-07" db="EMBL/GenBank/DDBJ databases">
        <title>Lentzea xizangensis sp. nov., isolated from Qinghai-Tibetan Plateau Soils.</title>
        <authorList>
            <person name="Huang J."/>
        </authorList>
    </citation>
    <scope>NUCLEOTIDE SEQUENCE [LARGE SCALE GENOMIC DNA]</scope>
    <source>
        <strain evidence="2 3">FXJ1.1311</strain>
    </source>
</reference>
<feature type="compositionally biased region" description="Polar residues" evidence="1">
    <location>
        <begin position="340"/>
        <end position="354"/>
    </location>
</feature>
<dbReference type="EMBL" id="VOBR01000008">
    <property type="protein sequence ID" value="TWP51466.1"/>
    <property type="molecule type" value="Genomic_DNA"/>
</dbReference>
<evidence type="ECO:0000256" key="1">
    <source>
        <dbReference type="SAM" id="MobiDB-lite"/>
    </source>
</evidence>
<feature type="region of interest" description="Disordered" evidence="1">
    <location>
        <begin position="1"/>
        <end position="47"/>
    </location>
</feature>
<feature type="region of interest" description="Disordered" evidence="1">
    <location>
        <begin position="62"/>
        <end position="90"/>
    </location>
</feature>
<dbReference type="RefSeq" id="WP_146352216.1">
    <property type="nucleotide sequence ID" value="NZ_VOBR01000008.1"/>
</dbReference>
<organism evidence="2 3">
    <name type="scientific">Lentzea tibetensis</name>
    <dbReference type="NCBI Taxonomy" id="2591470"/>
    <lineage>
        <taxon>Bacteria</taxon>
        <taxon>Bacillati</taxon>
        <taxon>Actinomycetota</taxon>
        <taxon>Actinomycetes</taxon>
        <taxon>Pseudonocardiales</taxon>
        <taxon>Pseudonocardiaceae</taxon>
        <taxon>Lentzea</taxon>
    </lineage>
</organism>
<dbReference type="AlphaFoldDB" id="A0A563EUW0"/>
<feature type="compositionally biased region" description="Basic and acidic residues" evidence="1">
    <location>
        <begin position="62"/>
        <end position="75"/>
    </location>
</feature>
<feature type="compositionally biased region" description="Polar residues" evidence="1">
    <location>
        <begin position="235"/>
        <end position="265"/>
    </location>
</feature>